<proteinExistence type="predicted"/>
<keyword evidence="2" id="KW-0255">Endonuclease</keyword>
<dbReference type="GO" id="GO:0004519">
    <property type="term" value="F:endonuclease activity"/>
    <property type="evidence" value="ECO:0007669"/>
    <property type="project" value="UniProtKB-KW"/>
</dbReference>
<reference evidence="2 3" key="1">
    <citation type="submission" date="2023-05" db="EMBL/GenBank/DDBJ databases">
        <title>Novel species of genus Flectobacillus isolated from stream in China.</title>
        <authorList>
            <person name="Lu H."/>
        </authorList>
    </citation>
    <scope>NUCLEOTIDE SEQUENCE [LARGE SCALE GENOMIC DNA]</scope>
    <source>
        <strain evidence="2 3">KCTC 42575</strain>
    </source>
</reference>
<protein>
    <submittedName>
        <fullName evidence="2">HNH endonuclease</fullName>
    </submittedName>
</protein>
<dbReference type="PIRSF" id="PIRSF030850">
    <property type="entry name" value="UCP030850"/>
    <property type="match status" value="1"/>
</dbReference>
<feature type="domain" description="HNH nuclease" evidence="1">
    <location>
        <begin position="212"/>
        <end position="266"/>
    </location>
</feature>
<dbReference type="EMBL" id="JASHIF010000010">
    <property type="protein sequence ID" value="MDI9860184.1"/>
    <property type="molecule type" value="Genomic_DNA"/>
</dbReference>
<dbReference type="Proteomes" id="UP001236507">
    <property type="component" value="Unassembled WGS sequence"/>
</dbReference>
<keyword evidence="2" id="KW-0540">Nuclease</keyword>
<organism evidence="2 3">
    <name type="scientific">Flectobacillus roseus</name>
    <dbReference type="NCBI Taxonomy" id="502259"/>
    <lineage>
        <taxon>Bacteria</taxon>
        <taxon>Pseudomonadati</taxon>
        <taxon>Bacteroidota</taxon>
        <taxon>Cytophagia</taxon>
        <taxon>Cytophagales</taxon>
        <taxon>Flectobacillaceae</taxon>
        <taxon>Flectobacillus</taxon>
    </lineage>
</organism>
<comment type="caution">
    <text evidence="2">The sequence shown here is derived from an EMBL/GenBank/DDBJ whole genome shotgun (WGS) entry which is preliminary data.</text>
</comment>
<dbReference type="RefSeq" id="WP_283344974.1">
    <property type="nucleotide sequence ID" value="NZ_JASHIF010000010.1"/>
</dbReference>
<dbReference type="Pfam" id="PF13391">
    <property type="entry name" value="HNH_2"/>
    <property type="match status" value="1"/>
</dbReference>
<dbReference type="InterPro" id="IPR003615">
    <property type="entry name" value="HNH_nuc"/>
</dbReference>
<keyword evidence="3" id="KW-1185">Reference proteome</keyword>
<dbReference type="InterPro" id="IPR011396">
    <property type="entry name" value="PT_DNA_restrict"/>
</dbReference>
<name>A0ABT6Y9R8_9BACT</name>
<sequence length="320" mass="37111">MIDVRSSIQKLKSIRQGTSKYGNAPHKLILILTIIELIENGHFLKNEFYIDPDFVAHFRENWTLLVDTAHSPDFTQPFYYLQNEKLAGEPFWKLHLNFGFTLTNHIRSINILKDVVKYASFQEDFYLLLQNSEFRLLAQHTILDTYFTKTKEQFVIAKQFGKGYINDLEGFLLNEKEAPIYNIGFSSIDEEEVFVRSGLFPRLIRKVYSSTCCMSGMKLITDFGGDLIEAAHIIPFSVSKDDKVTNGLALCPNLHTAFDKGLVSIDDHFRILVSSQISENTEHPYSLAQLRQKKIMMPFGSKQYPNIENIRWHREHIFKD</sequence>
<gene>
    <name evidence="2" type="ORF">QM524_13270</name>
</gene>
<evidence type="ECO:0000259" key="1">
    <source>
        <dbReference type="Pfam" id="PF13391"/>
    </source>
</evidence>
<evidence type="ECO:0000313" key="3">
    <source>
        <dbReference type="Proteomes" id="UP001236507"/>
    </source>
</evidence>
<evidence type="ECO:0000313" key="2">
    <source>
        <dbReference type="EMBL" id="MDI9860184.1"/>
    </source>
</evidence>
<accession>A0ABT6Y9R8</accession>
<keyword evidence="2" id="KW-0378">Hydrolase</keyword>